<dbReference type="EMBL" id="JACEMZ010000008">
    <property type="protein sequence ID" value="MBA4452020.1"/>
    <property type="molecule type" value="Genomic_DNA"/>
</dbReference>
<evidence type="ECO:0000313" key="1">
    <source>
        <dbReference type="EMBL" id="MBA4452020.1"/>
    </source>
</evidence>
<accession>A0AC60VXI7</accession>
<name>A0AC60VXI7_9ARCH</name>
<reference evidence="1 2" key="1">
    <citation type="journal article" date="2020" name="Appl. Environ. Microbiol.">
        <title>Genomic Characteristics of a Novel Species of Ammonia-Oxidizing Archaea from the Jiulong River Estuary.</title>
        <authorList>
            <person name="Zou D."/>
            <person name="Wan R."/>
            <person name="Han L."/>
            <person name="Xu M.N."/>
            <person name="Liu Y."/>
            <person name="Liu H."/>
            <person name="Kao S.J."/>
            <person name="Li M."/>
        </authorList>
    </citation>
    <scope>NUCLEOTIDE SEQUENCE [LARGE SCALE GENOMIC DNA]</scope>
    <source>
        <strain evidence="1">W1bin1</strain>
    </source>
</reference>
<proteinExistence type="predicted"/>
<organism evidence="1 2">
    <name type="scientific">Candidatus Nitrosomaritimum aestuariumsis</name>
    <dbReference type="NCBI Taxonomy" id="3342354"/>
    <lineage>
        <taxon>Archaea</taxon>
        <taxon>Nitrososphaerota</taxon>
        <taxon>Nitrososphaeria</taxon>
        <taxon>Nitrosopumilales</taxon>
        <taxon>Nitrosopumilaceae</taxon>
        <taxon>Candidatus Nitrosomaritimum</taxon>
    </lineage>
</organism>
<sequence>MTKLPKNFPEYSLLYKNLNKKITDLQKQQRMTDDELIIKEIQSKIKAYQKEMNRIKDLFPEGFFKDKF</sequence>
<gene>
    <name evidence="1" type="ORF">H2B03_02450</name>
</gene>
<dbReference type="Proteomes" id="UP000559653">
    <property type="component" value="Unassembled WGS sequence"/>
</dbReference>
<protein>
    <submittedName>
        <fullName evidence="1">Uncharacterized protein</fullName>
    </submittedName>
</protein>
<evidence type="ECO:0000313" key="2">
    <source>
        <dbReference type="Proteomes" id="UP000559653"/>
    </source>
</evidence>
<comment type="caution">
    <text evidence="1">The sequence shown here is derived from an EMBL/GenBank/DDBJ whole genome shotgun (WGS) entry which is preliminary data.</text>
</comment>